<dbReference type="Proteomes" id="UP000002195">
    <property type="component" value="Unassembled WGS sequence"/>
</dbReference>
<dbReference type="PaxDb" id="44689-DDB0186608"/>
<name>Q54MY2_DICDI</name>
<dbReference type="GeneID" id="8625209"/>
<gene>
    <name evidence="1" type="ORF">DDB_G0285611</name>
</gene>
<dbReference type="InParanoid" id="Q54MY2"/>
<comment type="caution">
    <text evidence="1">The sequence shown here is derived from an EMBL/GenBank/DDBJ whole genome shotgun (WGS) entry which is preliminary data.</text>
</comment>
<sequence length="388" mass="44201">MFPGQERREIEICVAKVGELYSFLGVSKTSTTKEITFEFLRIKNKLGIEGDEINNLEMDKLKKNYYEPSLLSYNILTNPIARSMYDNEYYEIALLLSEINNNNKKKKKKIFIYQLLSNTLDLILVNMSKKGNQSILKMAEMIYERNGPTSFFIGGAYNLCGAIIHSKLICNPINAIILMLVGEESEKIMINSDGILSAITYYPIRFIIDCLFLSPFTTSPIKVINDIILGRDGSAVGDSESSNLFYSFTSSISILLLKKLIDISIIKIDKIILENVKKNNNNNSNESKFWKYCEIIYCNSITQGILRASLLHPLQIIRLQYPYEFVESYLQGTPIPEVIGPISMAIKVYNQQGFSKFFNGFSLAIPFYIIRSISTRISPPRNLNLYSD</sequence>
<dbReference type="FunCoup" id="Q54MY2">
    <property type="interactions" value="4"/>
</dbReference>
<dbReference type="KEGG" id="ddi:DDB_G0285611"/>
<evidence type="ECO:0000313" key="1">
    <source>
        <dbReference type="EMBL" id="EAL64643.1"/>
    </source>
</evidence>
<dbReference type="HOGENOM" id="CLU_689698_0_0_1"/>
<reference evidence="1 2" key="1">
    <citation type="journal article" date="2005" name="Nature">
        <title>The genome of the social amoeba Dictyostelium discoideum.</title>
        <authorList>
            <consortium name="The Dictyostelium discoideum Sequencing Consortium"/>
            <person name="Eichinger L."/>
            <person name="Pachebat J.A."/>
            <person name="Glockner G."/>
            <person name="Rajandream M.A."/>
            <person name="Sucgang R."/>
            <person name="Berriman M."/>
            <person name="Song J."/>
            <person name="Olsen R."/>
            <person name="Szafranski K."/>
            <person name="Xu Q."/>
            <person name="Tunggal B."/>
            <person name="Kummerfeld S."/>
            <person name="Madera M."/>
            <person name="Konfortov B.A."/>
            <person name="Rivero F."/>
            <person name="Bankier A.T."/>
            <person name="Lehmann R."/>
            <person name="Hamlin N."/>
            <person name="Davies R."/>
            <person name="Gaudet P."/>
            <person name="Fey P."/>
            <person name="Pilcher K."/>
            <person name="Chen G."/>
            <person name="Saunders D."/>
            <person name="Sodergren E."/>
            <person name="Davis P."/>
            <person name="Kerhornou A."/>
            <person name="Nie X."/>
            <person name="Hall N."/>
            <person name="Anjard C."/>
            <person name="Hemphill L."/>
            <person name="Bason N."/>
            <person name="Farbrother P."/>
            <person name="Desany B."/>
            <person name="Just E."/>
            <person name="Morio T."/>
            <person name="Rost R."/>
            <person name="Churcher C."/>
            <person name="Cooper J."/>
            <person name="Haydock S."/>
            <person name="van Driessche N."/>
            <person name="Cronin A."/>
            <person name="Goodhead I."/>
            <person name="Muzny D."/>
            <person name="Mourier T."/>
            <person name="Pain A."/>
            <person name="Lu M."/>
            <person name="Harper D."/>
            <person name="Lindsay R."/>
            <person name="Hauser H."/>
            <person name="James K."/>
            <person name="Quiles M."/>
            <person name="Madan Babu M."/>
            <person name="Saito T."/>
            <person name="Buchrieser C."/>
            <person name="Wardroper A."/>
            <person name="Felder M."/>
            <person name="Thangavelu M."/>
            <person name="Johnson D."/>
            <person name="Knights A."/>
            <person name="Loulseged H."/>
            <person name="Mungall K."/>
            <person name="Oliver K."/>
            <person name="Price C."/>
            <person name="Quail M.A."/>
            <person name="Urushihara H."/>
            <person name="Hernandez J."/>
            <person name="Rabbinowitsch E."/>
            <person name="Steffen D."/>
            <person name="Sanders M."/>
            <person name="Ma J."/>
            <person name="Kohara Y."/>
            <person name="Sharp S."/>
            <person name="Simmonds M."/>
            <person name="Spiegler S."/>
            <person name="Tivey A."/>
            <person name="Sugano S."/>
            <person name="White B."/>
            <person name="Walker D."/>
            <person name="Woodward J."/>
            <person name="Winckler T."/>
            <person name="Tanaka Y."/>
            <person name="Shaulsky G."/>
            <person name="Schleicher M."/>
            <person name="Weinstock G."/>
            <person name="Rosenthal A."/>
            <person name="Cox E.C."/>
            <person name="Chisholm R.L."/>
            <person name="Gibbs R."/>
            <person name="Loomis W.F."/>
            <person name="Platzer M."/>
            <person name="Kay R.R."/>
            <person name="Williams J."/>
            <person name="Dear P.H."/>
            <person name="Noegel A.A."/>
            <person name="Barrell B."/>
            <person name="Kuspa A."/>
        </authorList>
    </citation>
    <scope>NUCLEOTIDE SEQUENCE [LARGE SCALE GENOMIC DNA]</scope>
    <source>
        <strain evidence="1 2">AX4</strain>
    </source>
</reference>
<dbReference type="GO" id="GO:0015867">
    <property type="term" value="P:ATP transport"/>
    <property type="evidence" value="ECO:0000318"/>
    <property type="project" value="GO_Central"/>
</dbReference>
<dbReference type="GO" id="GO:0015866">
    <property type="term" value="P:ADP transport"/>
    <property type="evidence" value="ECO:0000318"/>
    <property type="project" value="GO_Central"/>
</dbReference>
<dbReference type="RefSeq" id="XP_638161.1">
    <property type="nucleotide sequence ID" value="XM_633069.1"/>
</dbReference>
<organism evidence="1 2">
    <name type="scientific">Dictyostelium discoideum</name>
    <name type="common">Social amoeba</name>
    <dbReference type="NCBI Taxonomy" id="44689"/>
    <lineage>
        <taxon>Eukaryota</taxon>
        <taxon>Amoebozoa</taxon>
        <taxon>Evosea</taxon>
        <taxon>Eumycetozoa</taxon>
        <taxon>Dictyostelia</taxon>
        <taxon>Dictyosteliales</taxon>
        <taxon>Dictyosteliaceae</taxon>
        <taxon>Dictyostelium</taxon>
    </lineage>
</organism>
<evidence type="ECO:0000313" key="2">
    <source>
        <dbReference type="Proteomes" id="UP000002195"/>
    </source>
</evidence>
<dbReference type="dictyBase" id="DDB_G0285611"/>
<dbReference type="VEuPathDB" id="AmoebaDB:DDB_G0285611"/>
<dbReference type="GO" id="GO:0005347">
    <property type="term" value="F:ATP transmembrane transporter activity"/>
    <property type="evidence" value="ECO:0000318"/>
    <property type="project" value="GO_Central"/>
</dbReference>
<proteinExistence type="predicted"/>
<accession>Q54MY2</accession>
<dbReference type="AlphaFoldDB" id="Q54MY2"/>
<dbReference type="PhylomeDB" id="Q54MY2"/>
<keyword evidence="2" id="KW-1185">Reference proteome</keyword>
<dbReference type="EMBL" id="AAFI02000079">
    <property type="protein sequence ID" value="EAL64643.1"/>
    <property type="molecule type" value="Genomic_DNA"/>
</dbReference>
<protein>
    <submittedName>
        <fullName evidence="1">Uncharacterized protein</fullName>
    </submittedName>
</protein>